<dbReference type="SUPFAM" id="SSF47781">
    <property type="entry name" value="RuvA domain 2-like"/>
    <property type="match status" value="1"/>
</dbReference>
<dbReference type="InterPro" id="IPR010994">
    <property type="entry name" value="RuvA_2-like"/>
</dbReference>
<gene>
    <name evidence="3" type="ORF">PPG34_02885</name>
</gene>
<evidence type="ECO:0000259" key="2">
    <source>
        <dbReference type="SMART" id="SM00278"/>
    </source>
</evidence>
<dbReference type="PANTHER" id="PTHR21180">
    <property type="entry name" value="ENDONUCLEASE/EXONUCLEASE/PHOSPHATASE FAMILY DOMAIN-CONTAINING PROTEIN 1"/>
    <property type="match status" value="1"/>
</dbReference>
<dbReference type="SMART" id="SM00278">
    <property type="entry name" value="HhH1"/>
    <property type="match status" value="2"/>
</dbReference>
<comment type="caution">
    <text evidence="3">The sequence shown here is derived from an EMBL/GenBank/DDBJ whole genome shotgun (WGS) entry which is preliminary data.</text>
</comment>
<dbReference type="InterPro" id="IPR003583">
    <property type="entry name" value="Hlx-hairpin-Hlx_DNA-bd_motif"/>
</dbReference>
<evidence type="ECO:0000313" key="3">
    <source>
        <dbReference type="EMBL" id="MDT7041278.1"/>
    </source>
</evidence>
<proteinExistence type="predicted"/>
<accession>A0ABU3K4I4</accession>
<dbReference type="RefSeq" id="WP_313831633.1">
    <property type="nucleotide sequence ID" value="NZ_JAQOUE010000001.1"/>
</dbReference>
<feature type="domain" description="Helix-hairpin-helix DNA-binding motif class 1" evidence="2">
    <location>
        <begin position="93"/>
        <end position="112"/>
    </location>
</feature>
<dbReference type="Proteomes" id="UP001250932">
    <property type="component" value="Unassembled WGS sequence"/>
</dbReference>
<dbReference type="EMBL" id="JAQOUE010000001">
    <property type="protein sequence ID" value="MDT7041278.1"/>
    <property type="molecule type" value="Genomic_DNA"/>
</dbReference>
<organism evidence="3 4">
    <name type="scientific">Candidatus Nitronereus thalassa</name>
    <dbReference type="NCBI Taxonomy" id="3020898"/>
    <lineage>
        <taxon>Bacteria</taxon>
        <taxon>Pseudomonadati</taxon>
        <taxon>Nitrospirota</taxon>
        <taxon>Nitrospiria</taxon>
        <taxon>Nitrospirales</taxon>
        <taxon>Nitrospiraceae</taxon>
        <taxon>Candidatus Nitronereus</taxon>
    </lineage>
</organism>
<feature type="region of interest" description="Disordered" evidence="1">
    <location>
        <begin position="28"/>
        <end position="75"/>
    </location>
</feature>
<sequence length="154" mass="16587">MIRSLTIKFVLLAGVLGFLMVLGWPNSDQGEKTRVSSKAESSPPVALMKGSPEGSVESPTEKDLNSDGLDEFPKPRGIRTHTIRIDLNLSTAQELESLPGVGPTLAERIIEYRTKLGGFSSINSLEQVKGIGPKKLQVISPLVTVHPNIVAEKS</sequence>
<protein>
    <submittedName>
        <fullName evidence="3">Helix-hairpin-helix domain-containing protein</fullName>
    </submittedName>
</protein>
<name>A0ABU3K4I4_9BACT</name>
<evidence type="ECO:0000313" key="4">
    <source>
        <dbReference type="Proteomes" id="UP001250932"/>
    </source>
</evidence>
<dbReference type="PANTHER" id="PTHR21180:SF32">
    <property type="entry name" value="ENDONUCLEASE_EXONUCLEASE_PHOSPHATASE FAMILY DOMAIN-CONTAINING PROTEIN 1"/>
    <property type="match status" value="1"/>
</dbReference>
<keyword evidence="4" id="KW-1185">Reference proteome</keyword>
<dbReference type="InterPro" id="IPR051675">
    <property type="entry name" value="Endo/Exo/Phosphatase_dom_1"/>
</dbReference>
<dbReference type="Pfam" id="PF12836">
    <property type="entry name" value="HHH_3"/>
    <property type="match status" value="1"/>
</dbReference>
<reference evidence="3 4" key="1">
    <citation type="journal article" date="2023" name="ISME J.">
        <title>Cultivation and genomic characterization of novel and ubiquitous marine nitrite-oxidizing bacteria from the Nitrospirales.</title>
        <authorList>
            <person name="Mueller A.J."/>
            <person name="Daebeler A."/>
            <person name="Herbold C.W."/>
            <person name="Kirkegaard R.H."/>
            <person name="Daims H."/>
        </authorList>
    </citation>
    <scope>NUCLEOTIDE SEQUENCE [LARGE SCALE GENOMIC DNA]</scope>
    <source>
        <strain evidence="3 4">EB</strain>
    </source>
</reference>
<evidence type="ECO:0000256" key="1">
    <source>
        <dbReference type="SAM" id="MobiDB-lite"/>
    </source>
</evidence>
<dbReference type="Gene3D" id="1.10.150.320">
    <property type="entry name" value="Photosystem II 12 kDa extrinsic protein"/>
    <property type="match status" value="1"/>
</dbReference>
<feature type="domain" description="Helix-hairpin-helix DNA-binding motif class 1" evidence="2">
    <location>
        <begin position="123"/>
        <end position="142"/>
    </location>
</feature>